<comment type="caution">
    <text evidence="2">The sequence shown here is derived from an EMBL/GenBank/DDBJ whole genome shotgun (WGS) entry which is preliminary data.</text>
</comment>
<feature type="compositionally biased region" description="Basic and acidic residues" evidence="1">
    <location>
        <begin position="398"/>
        <end position="410"/>
    </location>
</feature>
<feature type="region of interest" description="Disordered" evidence="1">
    <location>
        <begin position="949"/>
        <end position="1007"/>
    </location>
</feature>
<accession>A0A8H6R9I8</accession>
<feature type="compositionally biased region" description="Basic and acidic residues" evidence="1">
    <location>
        <begin position="606"/>
        <end position="619"/>
    </location>
</feature>
<reference evidence="2" key="1">
    <citation type="submission" date="2020-04" db="EMBL/GenBank/DDBJ databases">
        <title>Draft genome resource of the tomato pathogen Pseudocercospora fuligena.</title>
        <authorList>
            <person name="Zaccaron A."/>
        </authorList>
    </citation>
    <scope>NUCLEOTIDE SEQUENCE</scope>
    <source>
        <strain evidence="2">PF001</strain>
    </source>
</reference>
<feature type="region of interest" description="Disordered" evidence="1">
    <location>
        <begin position="821"/>
        <end position="841"/>
    </location>
</feature>
<feature type="compositionally biased region" description="Polar residues" evidence="1">
    <location>
        <begin position="711"/>
        <end position="727"/>
    </location>
</feature>
<feature type="region of interest" description="Disordered" evidence="1">
    <location>
        <begin position="1"/>
        <end position="29"/>
    </location>
</feature>
<feature type="compositionally biased region" description="Polar residues" evidence="1">
    <location>
        <begin position="466"/>
        <end position="477"/>
    </location>
</feature>
<dbReference type="Proteomes" id="UP000660729">
    <property type="component" value="Unassembled WGS sequence"/>
</dbReference>
<feature type="compositionally biased region" description="Polar residues" evidence="1">
    <location>
        <begin position="429"/>
        <end position="441"/>
    </location>
</feature>
<evidence type="ECO:0000313" key="3">
    <source>
        <dbReference type="Proteomes" id="UP000660729"/>
    </source>
</evidence>
<protein>
    <submittedName>
        <fullName evidence="2">Uncharacterized protein</fullName>
    </submittedName>
</protein>
<feature type="region of interest" description="Disordered" evidence="1">
    <location>
        <begin position="1036"/>
        <end position="1072"/>
    </location>
</feature>
<sequence length="1072" mass="115849">MASTRFQSGVDDASKPPGFRSVQQVPPGNGRFDFQRHIDNAAAGASRAWEVGSALDSFVDDRCPTTWDETGKDAFMPKVRVGRPLDAPISAEATKPIGDLRQQAHDGATFFASAIDPGLTNGPRPIETVGPHINYPPQNDATEGATYFASAIDPGLSTGPVHPREDQTRLLVPKELKRLAKRKKADEHAEEATRFVSAIDGGTCIRPPAPAAPSRAADVPRRGASAIDAGTLAPPDESLLNVPRATGIKPLDGDLLRKLFKHTMNERHRAAECFRPQLAALPEEAKEPCPTGKIYTALKGFHIPDRQDLREARDAAKTKEEEATRQAREAQEAARQRTAQSGAKEPSKVGSAVSANRNEQVTLKDPSRMIRILAKSGEEAFVPMPHLAPSRSPSTKTEPARAQKAAETKKPPAQQPQPKKPDQSKKSNKVQQQIQKEQSGQRAKAAKVAAEVLMSGALPSKEQAKSESGSGHGSAQDSGVGFGGMFGQADSVHSRPRSLAAMQPTAESRSSSGKRGSAPRVSSGRPAPTKAPSASGWEELGETTYKAATPKPPSQASRAKSAAKSASVAEWLEINAPPVLSPTAGSVKERSKTGWEEIGEGVQRADSAKRSSRESDHGAGFRAASVHSFQSVGEGWVNEQNVDKASLAPSMQSFRQNDAAWPTVFSERRASKHSSFAAHSRIASATKIQAAFQGWQEIPPDHGSVASAAIRSQTPSVQSRQLSNGTRSTEEDFGPVAGSIPSPVQFDRASPQMSHAWTQRDAQHIEPWPQYEEAQQASPSPSQIQLPHSASTSQYSHHTEAMPEFQLPSRRTSVVSHHFEHSFHGSSVRGEQRSERSQGPISMHSLAGVDEEDFAQRGAAEPGPLPWTRNTAHAGRGWITPHPLSPTSSVAGPQSKVVLPSEAHPNGRTLTYDEWKEMQERGMRLHRNISITESSKTRNGIFQDERYQHSGWEGGGWEEAQPGEAASQTSRHTGRPSNYHSPTVRSEASERSVVYSGSGWSSGRRSGYAQTIHENREPSVHPSERQWEEMEGGVAGWGMPRSHASGSAREELQEYINSRPASMAGSFRSGRW</sequence>
<feature type="compositionally biased region" description="Low complexity" evidence="1">
    <location>
        <begin position="554"/>
        <end position="567"/>
    </location>
</feature>
<feature type="region of interest" description="Disordered" evidence="1">
    <location>
        <begin position="872"/>
        <end position="893"/>
    </location>
</feature>
<feature type="region of interest" description="Disordered" evidence="1">
    <location>
        <begin position="711"/>
        <end position="802"/>
    </location>
</feature>
<feature type="compositionally biased region" description="Polar residues" evidence="1">
    <location>
        <begin position="784"/>
        <end position="796"/>
    </location>
</feature>
<feature type="compositionally biased region" description="Polar residues" evidence="1">
    <location>
        <begin position="966"/>
        <end position="986"/>
    </location>
</feature>
<feature type="compositionally biased region" description="Polar residues" evidence="1">
    <location>
        <begin position="505"/>
        <end position="514"/>
    </location>
</feature>
<feature type="compositionally biased region" description="Low complexity" evidence="1">
    <location>
        <begin position="772"/>
        <end position="783"/>
    </location>
</feature>
<dbReference type="AlphaFoldDB" id="A0A8H6R9I8"/>
<feature type="compositionally biased region" description="Basic and acidic residues" evidence="1">
    <location>
        <begin position="311"/>
        <end position="335"/>
    </location>
</feature>
<feature type="compositionally biased region" description="Low complexity" evidence="1">
    <location>
        <begin position="991"/>
        <end position="1007"/>
    </location>
</feature>
<feature type="region of interest" description="Disordered" evidence="1">
    <location>
        <begin position="381"/>
        <end position="621"/>
    </location>
</feature>
<evidence type="ECO:0000313" key="2">
    <source>
        <dbReference type="EMBL" id="KAF7186968.1"/>
    </source>
</evidence>
<dbReference type="EMBL" id="JABCIY010000243">
    <property type="protein sequence ID" value="KAF7186968.1"/>
    <property type="molecule type" value="Genomic_DNA"/>
</dbReference>
<name>A0A8H6R9I8_9PEZI</name>
<proteinExistence type="predicted"/>
<keyword evidence="3" id="KW-1185">Reference proteome</keyword>
<feature type="region of interest" description="Disordered" evidence="1">
    <location>
        <begin position="311"/>
        <end position="362"/>
    </location>
</feature>
<organism evidence="2 3">
    <name type="scientific">Pseudocercospora fuligena</name>
    <dbReference type="NCBI Taxonomy" id="685502"/>
    <lineage>
        <taxon>Eukaryota</taxon>
        <taxon>Fungi</taxon>
        <taxon>Dikarya</taxon>
        <taxon>Ascomycota</taxon>
        <taxon>Pezizomycotina</taxon>
        <taxon>Dothideomycetes</taxon>
        <taxon>Dothideomycetidae</taxon>
        <taxon>Mycosphaerellales</taxon>
        <taxon>Mycosphaerellaceae</taxon>
        <taxon>Pseudocercospora</taxon>
    </lineage>
</organism>
<gene>
    <name evidence="2" type="ORF">HII31_11699</name>
</gene>
<dbReference type="OrthoDB" id="3899138at2759"/>
<evidence type="ECO:0000256" key="1">
    <source>
        <dbReference type="SAM" id="MobiDB-lite"/>
    </source>
</evidence>